<reference evidence="9 10" key="1">
    <citation type="submission" date="2016-11" db="EMBL/GenBank/DDBJ databases">
        <title>The macronuclear genome of Stentor coeruleus: a giant cell with tiny introns.</title>
        <authorList>
            <person name="Slabodnick M."/>
            <person name="Ruby J.G."/>
            <person name="Reiff S.B."/>
            <person name="Swart E.C."/>
            <person name="Gosai S."/>
            <person name="Prabakaran S."/>
            <person name="Witkowska E."/>
            <person name="Larue G.E."/>
            <person name="Fisher S."/>
            <person name="Freeman R.M."/>
            <person name="Gunawardena J."/>
            <person name="Chu W."/>
            <person name="Stover N.A."/>
            <person name="Gregory B.D."/>
            <person name="Nowacki M."/>
            <person name="Derisi J."/>
            <person name="Roy S.W."/>
            <person name="Marshall W.F."/>
            <person name="Sood P."/>
        </authorList>
    </citation>
    <scope>NUCLEOTIDE SEQUENCE [LARGE SCALE GENOMIC DNA]</scope>
    <source>
        <strain evidence="9">WM001</strain>
    </source>
</reference>
<comment type="cofactor">
    <cofactor evidence="1 5">
        <name>FAD</name>
        <dbReference type="ChEBI" id="CHEBI:57692"/>
    </cofactor>
</comment>
<keyword evidence="10" id="KW-1185">Reference proteome</keyword>
<sequence>MANQKGSSNDPLDFLALTELIPPALNRRRLEIRSALETFVRPVIDNYVEKAEFPFELVSKLQELKLFGLDEEGFGCKRVCPLEKAMILYELARIDAGLSTFYVVQGGLALRSIELLGNSQQKSKYLKDMADLKLISCFALTEPNRGSDASGLETTATPVKGGYLITGEKRWIGNANFSGVMVVYARNTVSRDVEAFVVNSKAPGVSVSVIQRKLALRIVQNGHITFKAVFVPEEEKLEKAKNFATGPNVVLNSSRIMVPWVALGMMGGSFEVACKYLKERKQFGAPIGSYQLMQEKLVRILGYFNAAFLQSWKLLTLPKCDASQSALVKSQVSAMGRECTKLARELLGGNGIVIDSYAMKAMLDMEAIYTYEGTYDINTLVTGRALIGIPAFKASFKL</sequence>
<protein>
    <recommendedName>
        <fullName evidence="11">Acyl-CoA dehydrogenase/oxidase C-terminal domain-containing protein</fullName>
    </recommendedName>
</protein>
<dbReference type="InterPro" id="IPR006089">
    <property type="entry name" value="Acyl-CoA_DH_CS"/>
</dbReference>
<dbReference type="Pfam" id="PF00441">
    <property type="entry name" value="Acyl-CoA_dh_1"/>
    <property type="match status" value="1"/>
</dbReference>
<dbReference type="Pfam" id="PF02770">
    <property type="entry name" value="Acyl-CoA_dh_M"/>
    <property type="match status" value="1"/>
</dbReference>
<evidence type="ECO:0000259" key="7">
    <source>
        <dbReference type="Pfam" id="PF02770"/>
    </source>
</evidence>
<dbReference type="SUPFAM" id="SSF56645">
    <property type="entry name" value="Acyl-CoA dehydrogenase NM domain-like"/>
    <property type="match status" value="1"/>
</dbReference>
<feature type="domain" description="Acyl-CoA dehydrogenase/oxidase N-terminal" evidence="8">
    <location>
        <begin position="31"/>
        <end position="131"/>
    </location>
</feature>
<evidence type="ECO:0000259" key="8">
    <source>
        <dbReference type="Pfam" id="PF02771"/>
    </source>
</evidence>
<evidence type="ECO:0000313" key="9">
    <source>
        <dbReference type="EMBL" id="OMJ66577.1"/>
    </source>
</evidence>
<keyword evidence="4 5" id="KW-0274">FAD</keyword>
<evidence type="ECO:0000256" key="5">
    <source>
        <dbReference type="RuleBase" id="RU362125"/>
    </source>
</evidence>
<dbReference type="InterPro" id="IPR009075">
    <property type="entry name" value="AcylCo_DH/oxidase_C"/>
</dbReference>
<accession>A0A1R2APY4</accession>
<dbReference type="InterPro" id="IPR046373">
    <property type="entry name" value="Acyl-CoA_Oxase/DH_mid-dom_sf"/>
</dbReference>
<dbReference type="PANTHER" id="PTHR43188:SF1">
    <property type="entry name" value="ACYL-COA DEHYDROGENASE"/>
    <property type="match status" value="1"/>
</dbReference>
<dbReference type="InterPro" id="IPR036250">
    <property type="entry name" value="AcylCo_DH-like_C"/>
</dbReference>
<proteinExistence type="inferred from homology"/>
<feature type="domain" description="Acyl-CoA dehydrogenase/oxidase C-terminal" evidence="6">
    <location>
        <begin position="251"/>
        <end position="386"/>
    </location>
</feature>
<dbReference type="InterPro" id="IPR045008">
    <property type="entry name" value="ACX4-like"/>
</dbReference>
<evidence type="ECO:0000313" key="10">
    <source>
        <dbReference type="Proteomes" id="UP000187209"/>
    </source>
</evidence>
<gene>
    <name evidence="9" type="ORF">SteCoe_36524</name>
</gene>
<dbReference type="InterPro" id="IPR037069">
    <property type="entry name" value="AcylCoA_DH/ox_N_sf"/>
</dbReference>
<evidence type="ECO:0000256" key="2">
    <source>
        <dbReference type="ARBA" id="ARBA00009347"/>
    </source>
</evidence>
<name>A0A1R2APY4_9CILI</name>
<dbReference type="Gene3D" id="1.20.140.10">
    <property type="entry name" value="Butyryl-CoA Dehydrogenase, subunit A, domain 3"/>
    <property type="match status" value="1"/>
</dbReference>
<dbReference type="GO" id="GO:0005777">
    <property type="term" value="C:peroxisome"/>
    <property type="evidence" value="ECO:0007669"/>
    <property type="project" value="TreeGrafter"/>
</dbReference>
<dbReference type="OrthoDB" id="435240at2759"/>
<dbReference type="FunFam" id="2.40.110.10:FF:000013">
    <property type="entry name" value="Acyl-coenzyme A oxidase 4 peroxisomal"/>
    <property type="match status" value="1"/>
</dbReference>
<dbReference type="PROSITE" id="PS00073">
    <property type="entry name" value="ACYL_COA_DH_2"/>
    <property type="match status" value="1"/>
</dbReference>
<dbReference type="InterPro" id="IPR009100">
    <property type="entry name" value="AcylCoA_DH/oxidase_NM_dom_sf"/>
</dbReference>
<evidence type="ECO:0000256" key="1">
    <source>
        <dbReference type="ARBA" id="ARBA00001974"/>
    </source>
</evidence>
<feature type="domain" description="Acyl-CoA oxidase/dehydrogenase middle" evidence="7">
    <location>
        <begin position="137"/>
        <end position="229"/>
    </location>
</feature>
<evidence type="ECO:0000259" key="6">
    <source>
        <dbReference type="Pfam" id="PF00441"/>
    </source>
</evidence>
<dbReference type="Gene3D" id="2.40.110.10">
    <property type="entry name" value="Butyryl-CoA Dehydrogenase, subunit A, domain 2"/>
    <property type="match status" value="1"/>
</dbReference>
<organism evidence="9 10">
    <name type="scientific">Stentor coeruleus</name>
    <dbReference type="NCBI Taxonomy" id="5963"/>
    <lineage>
        <taxon>Eukaryota</taxon>
        <taxon>Sar</taxon>
        <taxon>Alveolata</taxon>
        <taxon>Ciliophora</taxon>
        <taxon>Postciliodesmatophora</taxon>
        <taxon>Heterotrichea</taxon>
        <taxon>Heterotrichida</taxon>
        <taxon>Stentoridae</taxon>
        <taxon>Stentor</taxon>
    </lineage>
</organism>
<keyword evidence="3 5" id="KW-0285">Flavoprotein</keyword>
<dbReference type="GO" id="GO:0050660">
    <property type="term" value="F:flavin adenine dinucleotide binding"/>
    <property type="evidence" value="ECO:0007669"/>
    <property type="project" value="InterPro"/>
</dbReference>
<dbReference type="GO" id="GO:0003995">
    <property type="term" value="F:acyl-CoA dehydrogenase activity"/>
    <property type="evidence" value="ECO:0007669"/>
    <property type="project" value="InterPro"/>
</dbReference>
<dbReference type="AlphaFoldDB" id="A0A1R2APY4"/>
<dbReference type="InterPro" id="IPR006091">
    <property type="entry name" value="Acyl-CoA_Oxase/DH_mid-dom"/>
</dbReference>
<dbReference type="SUPFAM" id="SSF47203">
    <property type="entry name" value="Acyl-CoA dehydrogenase C-terminal domain-like"/>
    <property type="match status" value="1"/>
</dbReference>
<evidence type="ECO:0000256" key="3">
    <source>
        <dbReference type="ARBA" id="ARBA00022630"/>
    </source>
</evidence>
<keyword evidence="5" id="KW-0560">Oxidoreductase</keyword>
<comment type="caution">
    <text evidence="9">The sequence shown here is derived from an EMBL/GenBank/DDBJ whole genome shotgun (WGS) entry which is preliminary data.</text>
</comment>
<evidence type="ECO:0008006" key="11">
    <source>
        <dbReference type="Google" id="ProtNLM"/>
    </source>
</evidence>
<evidence type="ECO:0000256" key="4">
    <source>
        <dbReference type="ARBA" id="ARBA00022827"/>
    </source>
</evidence>
<dbReference type="Pfam" id="PF02771">
    <property type="entry name" value="Acyl-CoA_dh_N"/>
    <property type="match status" value="1"/>
</dbReference>
<dbReference type="InterPro" id="IPR013786">
    <property type="entry name" value="AcylCoA_DH/ox_N"/>
</dbReference>
<dbReference type="GO" id="GO:0006635">
    <property type="term" value="P:fatty acid beta-oxidation"/>
    <property type="evidence" value="ECO:0007669"/>
    <property type="project" value="InterPro"/>
</dbReference>
<dbReference type="EMBL" id="MPUH01001682">
    <property type="protein sequence ID" value="OMJ66577.1"/>
    <property type="molecule type" value="Genomic_DNA"/>
</dbReference>
<dbReference type="Proteomes" id="UP000187209">
    <property type="component" value="Unassembled WGS sequence"/>
</dbReference>
<dbReference type="PANTHER" id="PTHR43188">
    <property type="entry name" value="ACYL-COENZYME A OXIDASE"/>
    <property type="match status" value="1"/>
</dbReference>
<dbReference type="Gene3D" id="1.10.540.10">
    <property type="entry name" value="Acyl-CoA dehydrogenase/oxidase, N-terminal domain"/>
    <property type="match status" value="1"/>
</dbReference>
<comment type="similarity">
    <text evidence="2 5">Belongs to the acyl-CoA dehydrogenase family.</text>
</comment>